<evidence type="ECO:0000313" key="3">
    <source>
        <dbReference type="Proteomes" id="UP001165580"/>
    </source>
</evidence>
<name>A0ABT2GG37_9MICO</name>
<accession>A0ABT2GG37</accession>
<evidence type="ECO:0000256" key="1">
    <source>
        <dbReference type="SAM" id="MobiDB-lite"/>
    </source>
</evidence>
<feature type="compositionally biased region" description="Low complexity" evidence="1">
    <location>
        <begin position="102"/>
        <end position="129"/>
    </location>
</feature>
<feature type="region of interest" description="Disordered" evidence="1">
    <location>
        <begin position="102"/>
        <end position="145"/>
    </location>
</feature>
<dbReference type="Proteomes" id="UP001165580">
    <property type="component" value="Unassembled WGS sequence"/>
</dbReference>
<proteinExistence type="predicted"/>
<evidence type="ECO:0000313" key="2">
    <source>
        <dbReference type="EMBL" id="MCS5715152.1"/>
    </source>
</evidence>
<dbReference type="EMBL" id="JANTEZ010000004">
    <property type="protein sequence ID" value="MCS5715152.1"/>
    <property type="molecule type" value="Genomic_DNA"/>
</dbReference>
<dbReference type="PROSITE" id="PS51257">
    <property type="entry name" value="PROKAR_LIPOPROTEIN"/>
    <property type="match status" value="1"/>
</dbReference>
<gene>
    <name evidence="2" type="ORF">NVV95_11380</name>
</gene>
<protein>
    <submittedName>
        <fullName evidence="2">Uncharacterized protein</fullName>
    </submittedName>
</protein>
<dbReference type="RefSeq" id="WP_259486662.1">
    <property type="nucleotide sequence ID" value="NZ_JANTEZ010000004.1"/>
</dbReference>
<reference evidence="2" key="1">
    <citation type="submission" date="2022-08" db="EMBL/GenBank/DDBJ databases">
        <authorList>
            <person name="Deng Y."/>
            <person name="Han X.-F."/>
            <person name="Zhang Y.-Q."/>
        </authorList>
    </citation>
    <scope>NUCLEOTIDE SEQUENCE</scope>
    <source>
        <strain evidence="2">CPCC 205716</strain>
    </source>
</reference>
<sequence>MHRRGAGASIALGLSVVALVPLLLSGCASSPTGALSRMAHLDQGTPVADHIVPPVVPNVDADLVDSSVRLLAEHDGTAFWVGASTADDVCFIAAPAPADLLATPSPTTTGATGAVGTPTPSPTASASVSQGFGPPTTAAPSLPVPSLALDQPEAVCLSPDSFGSHGATLRLGAEGTRVWLHTEYMTVGTGWVPIAQNIAVRA</sequence>
<organism evidence="2 3">
    <name type="scientific">Herbiconiux gentiana</name>
    <dbReference type="NCBI Taxonomy" id="2970912"/>
    <lineage>
        <taxon>Bacteria</taxon>
        <taxon>Bacillati</taxon>
        <taxon>Actinomycetota</taxon>
        <taxon>Actinomycetes</taxon>
        <taxon>Micrococcales</taxon>
        <taxon>Microbacteriaceae</taxon>
        <taxon>Herbiconiux</taxon>
    </lineage>
</organism>
<comment type="caution">
    <text evidence="2">The sequence shown here is derived from an EMBL/GenBank/DDBJ whole genome shotgun (WGS) entry which is preliminary data.</text>
</comment>
<keyword evidence="3" id="KW-1185">Reference proteome</keyword>